<keyword evidence="10" id="KW-0238">DNA-binding</keyword>
<evidence type="ECO:0000256" key="5">
    <source>
        <dbReference type="ARBA" id="ARBA00022723"/>
    </source>
</evidence>
<dbReference type="GO" id="GO:0003684">
    <property type="term" value="F:damaged DNA binding"/>
    <property type="evidence" value="ECO:0007669"/>
    <property type="project" value="InterPro"/>
</dbReference>
<evidence type="ECO:0000256" key="6">
    <source>
        <dbReference type="ARBA" id="ARBA00022763"/>
    </source>
</evidence>
<sequence length="273" mass="31897">MPELPEVESTIISLKQKILGDVIKEINIFYPPSFQSVYNLEALKDKKILDIQRKGKFLLFFLESDWVLVGHFRMEGKIYINFLDECRQLHKYENFRIILTENRVLRYFDFRKFGRFVLYKKEDYLIASGLNQLALDPFLIDFEKFFQVIKKKKIAIKKILLDQKIISGIGNIYASEILFLAKINPETLSCDLNKEQVKNIISISKKVLKKAIEFGGTSISTFEAVGKRGSYQQKLLVYRKDKQNCVFCSEVIQKKKIGGRSTYFCPQCQKNIL</sequence>
<dbReference type="InterPro" id="IPR035937">
    <property type="entry name" value="FPG_N"/>
</dbReference>
<evidence type="ECO:0000256" key="15">
    <source>
        <dbReference type="ARBA" id="ARBA00044632"/>
    </source>
</evidence>
<keyword evidence="11" id="KW-0234">DNA repair</keyword>
<comment type="subunit">
    <text evidence="4">Monomer.</text>
</comment>
<comment type="catalytic activity">
    <reaction evidence="1">
        <text>Hydrolysis of DNA containing ring-opened 7-methylguanine residues, releasing 2,6-diamino-4-hydroxy-5-(N-methyl)formamidopyrimidine.</text>
        <dbReference type="EC" id="3.2.2.23"/>
    </reaction>
</comment>
<name>A0A975FJZ8_LOWBP</name>
<evidence type="ECO:0000256" key="3">
    <source>
        <dbReference type="ARBA" id="ARBA00009409"/>
    </source>
</evidence>
<dbReference type="SMART" id="SM00898">
    <property type="entry name" value="Fapy_DNA_glyco"/>
    <property type="match status" value="1"/>
</dbReference>
<evidence type="ECO:0000259" key="18">
    <source>
        <dbReference type="PROSITE" id="PS51068"/>
    </source>
</evidence>
<keyword evidence="5" id="KW-0479">Metal-binding</keyword>
<dbReference type="SUPFAM" id="SSF46946">
    <property type="entry name" value="S13-like H2TH domain"/>
    <property type="match status" value="1"/>
</dbReference>
<evidence type="ECO:0000259" key="17">
    <source>
        <dbReference type="PROSITE" id="PS51066"/>
    </source>
</evidence>
<dbReference type="PROSITE" id="PS01242">
    <property type="entry name" value="ZF_FPG_1"/>
    <property type="match status" value="1"/>
</dbReference>
<evidence type="ECO:0000256" key="16">
    <source>
        <dbReference type="PROSITE-ProRule" id="PRU00391"/>
    </source>
</evidence>
<dbReference type="Pfam" id="PF06831">
    <property type="entry name" value="H2TH"/>
    <property type="match status" value="1"/>
</dbReference>
<evidence type="ECO:0000256" key="1">
    <source>
        <dbReference type="ARBA" id="ARBA00001668"/>
    </source>
</evidence>
<dbReference type="NCBIfam" id="TIGR00577">
    <property type="entry name" value="fpg"/>
    <property type="match status" value="1"/>
</dbReference>
<dbReference type="EMBL" id="CP054393">
    <property type="protein sequence ID" value="QTX03251.1"/>
    <property type="molecule type" value="Genomic_DNA"/>
</dbReference>
<dbReference type="SUPFAM" id="SSF81624">
    <property type="entry name" value="N-terminal domain of MutM-like DNA repair proteins"/>
    <property type="match status" value="1"/>
</dbReference>
<reference evidence="19" key="1">
    <citation type="submission" date="2020-06" db="EMBL/GenBank/DDBJ databases">
        <title>Complete genome sequence of Candidatus Phytoplasma luffae NCHU2019.</title>
        <authorList>
            <person name="Cho S.-T."/>
            <person name="Tan C.-M."/>
            <person name="Li J.-R."/>
            <person name="Chien Y.-Y."/>
            <person name="Chiu Y.-C."/>
            <person name="Yang J.-Y."/>
            <person name="Kuo C.-H."/>
        </authorList>
    </citation>
    <scope>NUCLEOTIDE SEQUENCE</scope>
    <source>
        <strain evidence="19">NCHU2019</strain>
    </source>
</reference>
<keyword evidence="20" id="KW-1185">Reference proteome</keyword>
<evidence type="ECO:0000256" key="13">
    <source>
        <dbReference type="ARBA" id="ARBA00023268"/>
    </source>
</evidence>
<dbReference type="GO" id="GO:0003690">
    <property type="term" value="F:double-stranded DNA binding"/>
    <property type="evidence" value="ECO:0007669"/>
    <property type="project" value="UniProtKB-ARBA"/>
</dbReference>
<dbReference type="GO" id="GO:0008270">
    <property type="term" value="F:zinc ion binding"/>
    <property type="evidence" value="ECO:0007669"/>
    <property type="project" value="UniProtKB-KW"/>
</dbReference>
<dbReference type="PROSITE" id="PS51066">
    <property type="entry name" value="ZF_FPG_2"/>
    <property type="match status" value="1"/>
</dbReference>
<dbReference type="InterPro" id="IPR015887">
    <property type="entry name" value="DNA_glyclase_Znf_dom_DNA_BS"/>
</dbReference>
<feature type="domain" description="Formamidopyrimidine-DNA glycosylase catalytic" evidence="18">
    <location>
        <begin position="2"/>
        <end position="114"/>
    </location>
</feature>
<dbReference type="FunFam" id="1.10.8.50:FF:000003">
    <property type="entry name" value="Formamidopyrimidine-DNA glycosylase"/>
    <property type="match status" value="1"/>
</dbReference>
<dbReference type="AlphaFoldDB" id="A0A975FJZ8"/>
<dbReference type="GO" id="GO:0034039">
    <property type="term" value="F:8-oxo-7,8-dihydroguanine DNA N-glycosylase activity"/>
    <property type="evidence" value="ECO:0007669"/>
    <property type="project" value="TreeGrafter"/>
</dbReference>
<evidence type="ECO:0000256" key="14">
    <source>
        <dbReference type="ARBA" id="ARBA00023295"/>
    </source>
</evidence>
<comment type="cofactor">
    <cofactor evidence="2">
        <name>Zn(2+)</name>
        <dbReference type="ChEBI" id="CHEBI:29105"/>
    </cofactor>
</comment>
<dbReference type="InterPro" id="IPR010663">
    <property type="entry name" value="Znf_FPG/IleRS"/>
</dbReference>
<comment type="similarity">
    <text evidence="3">Belongs to the FPG family.</text>
</comment>
<dbReference type="PROSITE" id="PS51068">
    <property type="entry name" value="FPG_CAT"/>
    <property type="match status" value="1"/>
</dbReference>
<dbReference type="Pfam" id="PF06827">
    <property type="entry name" value="zf-FPG_IleRS"/>
    <property type="match status" value="1"/>
</dbReference>
<dbReference type="Proteomes" id="UP000672038">
    <property type="component" value="Chromosome"/>
</dbReference>
<dbReference type="NCBIfam" id="NF002211">
    <property type="entry name" value="PRK01103.1"/>
    <property type="match status" value="1"/>
</dbReference>
<dbReference type="InterPro" id="IPR020629">
    <property type="entry name" value="FPG_Glyclase"/>
</dbReference>
<dbReference type="KEGG" id="pluf:LFWB_6980"/>
<keyword evidence="6" id="KW-0227">DNA damage</keyword>
<dbReference type="PANTHER" id="PTHR22993">
    <property type="entry name" value="FORMAMIDOPYRIMIDINE-DNA GLYCOSYLASE"/>
    <property type="match status" value="1"/>
</dbReference>
<dbReference type="InterPro" id="IPR010979">
    <property type="entry name" value="Ribosomal_uS13-like_H2TH"/>
</dbReference>
<comment type="catalytic activity">
    <reaction evidence="15">
        <text>2'-deoxyribonucleotide-(2'-deoxyribose 5'-phosphate)-2'-deoxyribonucleotide-DNA = a 3'-end 2'-deoxyribonucleotide-(2,3-dehydro-2,3-deoxyribose 5'-phosphate)-DNA + a 5'-end 5'-phospho-2'-deoxyribonucleoside-DNA + H(+)</text>
        <dbReference type="Rhea" id="RHEA:66592"/>
        <dbReference type="Rhea" id="RHEA-COMP:13180"/>
        <dbReference type="Rhea" id="RHEA-COMP:16897"/>
        <dbReference type="Rhea" id="RHEA-COMP:17067"/>
        <dbReference type="ChEBI" id="CHEBI:15378"/>
        <dbReference type="ChEBI" id="CHEBI:136412"/>
        <dbReference type="ChEBI" id="CHEBI:157695"/>
        <dbReference type="ChEBI" id="CHEBI:167181"/>
        <dbReference type="EC" id="4.2.99.18"/>
    </reaction>
</comment>
<organism evidence="19 20">
    <name type="scientific">Loofah witches'-broom phytoplasma</name>
    <dbReference type="NCBI Taxonomy" id="35773"/>
    <lineage>
        <taxon>Bacteria</taxon>
        <taxon>Bacillati</taxon>
        <taxon>Mycoplasmatota</taxon>
        <taxon>Mollicutes</taxon>
        <taxon>Acholeplasmatales</taxon>
        <taxon>Acholeplasmataceae</taxon>
        <taxon>Candidatus Phytoplasma</taxon>
        <taxon>16SrVIII (Loofah witches'-broom group)</taxon>
    </lineage>
</organism>
<protein>
    <submittedName>
        <fullName evidence="19">Formamidopyrimidine-DNA glycosylase</fullName>
    </submittedName>
</protein>
<keyword evidence="8" id="KW-0378">Hydrolase</keyword>
<evidence type="ECO:0000256" key="2">
    <source>
        <dbReference type="ARBA" id="ARBA00001947"/>
    </source>
</evidence>
<dbReference type="InterPro" id="IPR015886">
    <property type="entry name" value="H2TH_FPG"/>
</dbReference>
<dbReference type="Pfam" id="PF01149">
    <property type="entry name" value="Fapy_DNA_glyco"/>
    <property type="match status" value="1"/>
</dbReference>
<evidence type="ECO:0000256" key="11">
    <source>
        <dbReference type="ARBA" id="ARBA00023204"/>
    </source>
</evidence>
<evidence type="ECO:0000256" key="4">
    <source>
        <dbReference type="ARBA" id="ARBA00011245"/>
    </source>
</evidence>
<evidence type="ECO:0000313" key="19">
    <source>
        <dbReference type="EMBL" id="QTX03251.1"/>
    </source>
</evidence>
<dbReference type="CDD" id="cd08966">
    <property type="entry name" value="EcFpg-like_N"/>
    <property type="match status" value="1"/>
</dbReference>
<dbReference type="InterPro" id="IPR000214">
    <property type="entry name" value="Znf_DNA_glyclase/AP_lyase"/>
</dbReference>
<keyword evidence="9" id="KW-0862">Zinc</keyword>
<feature type="domain" description="FPG-type" evidence="17">
    <location>
        <begin position="236"/>
        <end position="270"/>
    </location>
</feature>
<evidence type="ECO:0000256" key="8">
    <source>
        <dbReference type="ARBA" id="ARBA00022801"/>
    </source>
</evidence>
<evidence type="ECO:0000256" key="9">
    <source>
        <dbReference type="ARBA" id="ARBA00022833"/>
    </source>
</evidence>
<dbReference type="GO" id="GO:0140078">
    <property type="term" value="F:class I DNA-(apurinic or apyrimidinic site) endonuclease activity"/>
    <property type="evidence" value="ECO:0007669"/>
    <property type="project" value="UniProtKB-EC"/>
</dbReference>
<dbReference type="SUPFAM" id="SSF57716">
    <property type="entry name" value="Glucocorticoid receptor-like (DNA-binding domain)"/>
    <property type="match status" value="1"/>
</dbReference>
<dbReference type="InterPro" id="IPR012319">
    <property type="entry name" value="FPG_cat"/>
</dbReference>
<dbReference type="GO" id="GO:0006284">
    <property type="term" value="P:base-excision repair"/>
    <property type="evidence" value="ECO:0007669"/>
    <property type="project" value="InterPro"/>
</dbReference>
<dbReference type="Gene3D" id="3.20.190.10">
    <property type="entry name" value="MutM-like, N-terminal"/>
    <property type="match status" value="1"/>
</dbReference>
<keyword evidence="13" id="KW-0511">Multifunctional enzyme</keyword>
<keyword evidence="14" id="KW-0326">Glycosidase</keyword>
<keyword evidence="7 16" id="KW-0863">Zinc-finger</keyword>
<gene>
    <name evidence="19" type="primary">mutM</name>
    <name evidence="19" type="ORF">LFWB_6980</name>
</gene>
<keyword evidence="12" id="KW-0456">Lyase</keyword>
<accession>A0A975FJZ8</accession>
<dbReference type="Gene3D" id="1.10.8.50">
    <property type="match status" value="1"/>
</dbReference>
<proteinExistence type="inferred from homology"/>
<dbReference type="SMART" id="SM01232">
    <property type="entry name" value="H2TH"/>
    <property type="match status" value="1"/>
</dbReference>
<evidence type="ECO:0000313" key="20">
    <source>
        <dbReference type="Proteomes" id="UP000672038"/>
    </source>
</evidence>
<evidence type="ECO:0000256" key="12">
    <source>
        <dbReference type="ARBA" id="ARBA00023239"/>
    </source>
</evidence>
<evidence type="ECO:0000256" key="10">
    <source>
        <dbReference type="ARBA" id="ARBA00023125"/>
    </source>
</evidence>
<dbReference type="RefSeq" id="WP_210954675.1">
    <property type="nucleotide sequence ID" value="NZ_CP054393.1"/>
</dbReference>
<dbReference type="PANTHER" id="PTHR22993:SF9">
    <property type="entry name" value="FORMAMIDOPYRIMIDINE-DNA GLYCOSYLASE"/>
    <property type="match status" value="1"/>
</dbReference>
<evidence type="ECO:0000256" key="7">
    <source>
        <dbReference type="ARBA" id="ARBA00022771"/>
    </source>
</evidence>